<accession>A0ABT5EHI6</accession>
<dbReference type="Pfam" id="PF14124">
    <property type="entry name" value="DUF4291"/>
    <property type="match status" value="1"/>
</dbReference>
<evidence type="ECO:0000313" key="1">
    <source>
        <dbReference type="EMBL" id="MDC0740842.1"/>
    </source>
</evidence>
<organism evidence="1 2">
    <name type="scientific">Polyangium mundeleinium</name>
    <dbReference type="NCBI Taxonomy" id="2995306"/>
    <lineage>
        <taxon>Bacteria</taxon>
        <taxon>Pseudomonadati</taxon>
        <taxon>Myxococcota</taxon>
        <taxon>Polyangia</taxon>
        <taxon>Polyangiales</taxon>
        <taxon>Polyangiaceae</taxon>
        <taxon>Polyangium</taxon>
    </lineage>
</organism>
<reference evidence="1 2" key="1">
    <citation type="submission" date="2022-11" db="EMBL/GenBank/DDBJ databases">
        <title>Minimal conservation of predation-associated metabolite biosynthetic gene clusters underscores biosynthetic potential of Myxococcota including descriptions for ten novel species: Archangium lansinium sp. nov., Myxococcus landrumus sp. nov., Nannocystis bai.</title>
        <authorList>
            <person name="Ahearne A."/>
            <person name="Stevens C."/>
            <person name="Dowd S."/>
        </authorList>
    </citation>
    <scope>NUCLEOTIDE SEQUENCE [LARGE SCALE GENOMIC DNA]</scope>
    <source>
        <strain evidence="1 2">RJM3</strain>
    </source>
</reference>
<gene>
    <name evidence="1" type="ORF">POL67_05760</name>
</gene>
<dbReference type="PANTHER" id="PTHR38567">
    <property type="entry name" value="DUF4291 DOMAIN-CONTAINING PROTEIN"/>
    <property type="match status" value="1"/>
</dbReference>
<keyword evidence="2" id="KW-1185">Reference proteome</keyword>
<evidence type="ECO:0000313" key="2">
    <source>
        <dbReference type="Proteomes" id="UP001221411"/>
    </source>
</evidence>
<dbReference type="InterPro" id="IPR025633">
    <property type="entry name" value="DUF4291"/>
</dbReference>
<sequence length="200" mass="23240">MTAPKPYELRADYDTKTITVYQAYSPQIATAALEHGRFVAPFSFNRMTWIKPSFLWLMARSNWGARPGQERTLAVRITRTGWERALALAVPTDPQAPGYGSYDRWRVAFDRAAVHVQWDTERSLHGAGLPYYSIQVGLSRHVIREFVDEWITEIVDLTERVRKMRDFLNSRQVDKARRLLPREAVYPLSPELRRRICASE</sequence>
<dbReference type="EMBL" id="JAQNDO010000001">
    <property type="protein sequence ID" value="MDC0740842.1"/>
    <property type="molecule type" value="Genomic_DNA"/>
</dbReference>
<dbReference type="RefSeq" id="WP_271916048.1">
    <property type="nucleotide sequence ID" value="NZ_JAQNDO010000001.1"/>
</dbReference>
<dbReference type="PANTHER" id="PTHR38567:SF1">
    <property type="entry name" value="DUF4291 DOMAIN-CONTAINING PROTEIN"/>
    <property type="match status" value="1"/>
</dbReference>
<name>A0ABT5EHI6_9BACT</name>
<dbReference type="Proteomes" id="UP001221411">
    <property type="component" value="Unassembled WGS sequence"/>
</dbReference>
<comment type="caution">
    <text evidence="1">The sequence shown here is derived from an EMBL/GenBank/DDBJ whole genome shotgun (WGS) entry which is preliminary data.</text>
</comment>
<protein>
    <submittedName>
        <fullName evidence="1">DUF4291 domain-containing protein</fullName>
    </submittedName>
</protein>
<proteinExistence type="predicted"/>